<evidence type="ECO:0000313" key="2">
    <source>
        <dbReference type="EMBL" id="ARQ70532.1"/>
    </source>
</evidence>
<proteinExistence type="inferred from homology"/>
<sequence>MSDINVTYDEMRTAGDRLVSEYETMDAKLEELQSFIDGLVSDGYVTSRSSRAFDESYREFTQGAKKVLEGLQGMGQFLKTAADAMEETDTGLESAIRG</sequence>
<gene>
    <name evidence="2" type="ORF">CAG99_18280</name>
</gene>
<dbReference type="EMBL" id="CP021121">
    <property type="protein sequence ID" value="ARQ70532.1"/>
    <property type="molecule type" value="Genomic_DNA"/>
</dbReference>
<dbReference type="NCBIfam" id="TIGR03930">
    <property type="entry name" value="WXG100_ESAT6"/>
    <property type="match status" value="1"/>
</dbReference>
<dbReference type="Proteomes" id="UP000194218">
    <property type="component" value="Chromosome"/>
</dbReference>
<reference evidence="2 3" key="1">
    <citation type="submission" date="2017-05" db="EMBL/GenBank/DDBJ databases">
        <title>Complete genome sequence of Streptomyces sp. SCSIO 03032 revealed the diverse biosynthetic pathways for its bioactive secondary metabolites.</title>
        <authorList>
            <person name="Ma L."/>
            <person name="Zhu Y."/>
            <person name="Zhang W."/>
            <person name="Zhang G."/>
            <person name="Tian X."/>
            <person name="Zhang S."/>
            <person name="Zhang C."/>
        </authorList>
    </citation>
    <scope>NUCLEOTIDE SEQUENCE [LARGE SCALE GENOMIC DNA]</scope>
    <source>
        <strain evidence="2 3">SCSIO 03032</strain>
    </source>
</reference>
<dbReference type="Gene3D" id="1.10.287.1060">
    <property type="entry name" value="ESAT-6-like"/>
    <property type="match status" value="1"/>
</dbReference>
<dbReference type="RefSeq" id="WP_086160382.1">
    <property type="nucleotide sequence ID" value="NZ_CP021121.1"/>
</dbReference>
<evidence type="ECO:0000313" key="3">
    <source>
        <dbReference type="Proteomes" id="UP000194218"/>
    </source>
</evidence>
<protein>
    <recommendedName>
        <fullName evidence="1">ESAT-6-like protein</fullName>
    </recommendedName>
</protein>
<accession>A0A1W7D0J7</accession>
<comment type="similarity">
    <text evidence="1">Belongs to the WXG100 family.</text>
</comment>
<dbReference type="AlphaFoldDB" id="A0A1W7D0J7"/>
<dbReference type="KEGG" id="smao:CAG99_18280"/>
<dbReference type="InterPro" id="IPR010310">
    <property type="entry name" value="T7SS_ESAT-6-like"/>
</dbReference>
<dbReference type="InterPro" id="IPR036689">
    <property type="entry name" value="ESAT-6-like_sf"/>
</dbReference>
<evidence type="ECO:0000256" key="1">
    <source>
        <dbReference type="RuleBase" id="RU362001"/>
    </source>
</evidence>
<keyword evidence="3" id="KW-1185">Reference proteome</keyword>
<organism evidence="2 3">
    <name type="scientific">Streptomyces marincola</name>
    <dbReference type="NCBI Taxonomy" id="2878388"/>
    <lineage>
        <taxon>Bacteria</taxon>
        <taxon>Bacillati</taxon>
        <taxon>Actinomycetota</taxon>
        <taxon>Actinomycetes</taxon>
        <taxon>Kitasatosporales</taxon>
        <taxon>Streptomycetaceae</taxon>
        <taxon>Streptomyces</taxon>
    </lineage>
</organism>
<dbReference type="Pfam" id="PF06013">
    <property type="entry name" value="WXG100"/>
    <property type="match status" value="1"/>
</dbReference>
<dbReference type="SUPFAM" id="SSF140453">
    <property type="entry name" value="EsxAB dimer-like"/>
    <property type="match status" value="1"/>
</dbReference>
<dbReference type="OrthoDB" id="3268062at2"/>
<name>A0A1W7D0J7_9ACTN</name>